<dbReference type="Gene3D" id="3.90.1150.10">
    <property type="entry name" value="Aspartate Aminotransferase, domain 1"/>
    <property type="match status" value="1"/>
</dbReference>
<sequence>TSRAFRNVFSAERLTQYRKENECPENDRVCAETGIWLYQSVLLGSKKDMEDIAGAIVKIQKNSAKLV</sequence>
<dbReference type="InterPro" id="IPR015422">
    <property type="entry name" value="PyrdxlP-dep_Trfase_small"/>
</dbReference>
<proteinExistence type="predicted"/>
<feature type="non-terminal residue" evidence="1">
    <location>
        <position position="1"/>
    </location>
</feature>
<organism evidence="1">
    <name type="scientific">marine sediment metagenome</name>
    <dbReference type="NCBI Taxonomy" id="412755"/>
    <lineage>
        <taxon>unclassified sequences</taxon>
        <taxon>metagenomes</taxon>
        <taxon>ecological metagenomes</taxon>
    </lineage>
</organism>
<comment type="caution">
    <text evidence="1">The sequence shown here is derived from an EMBL/GenBank/DDBJ whole genome shotgun (WGS) entry which is preliminary data.</text>
</comment>
<reference evidence="1" key="1">
    <citation type="journal article" date="2014" name="Front. Microbiol.">
        <title>High frequency of phylogenetically diverse reductive dehalogenase-homologous genes in deep subseafloor sedimentary metagenomes.</title>
        <authorList>
            <person name="Kawai M."/>
            <person name="Futagami T."/>
            <person name="Toyoda A."/>
            <person name="Takaki Y."/>
            <person name="Nishi S."/>
            <person name="Hori S."/>
            <person name="Arai W."/>
            <person name="Tsubouchi T."/>
            <person name="Morono Y."/>
            <person name="Uchiyama I."/>
            <person name="Ito T."/>
            <person name="Fujiyama A."/>
            <person name="Inagaki F."/>
            <person name="Takami H."/>
        </authorList>
    </citation>
    <scope>NUCLEOTIDE SEQUENCE</scope>
    <source>
        <strain evidence="1">Expedition CK06-06</strain>
    </source>
</reference>
<dbReference type="AlphaFoldDB" id="X0VN25"/>
<name>X0VN25_9ZZZZ</name>
<protein>
    <submittedName>
        <fullName evidence="1">Uncharacterized protein</fullName>
    </submittedName>
</protein>
<dbReference type="EMBL" id="BARS01031583">
    <property type="protein sequence ID" value="GAG19794.1"/>
    <property type="molecule type" value="Genomic_DNA"/>
</dbReference>
<gene>
    <name evidence="1" type="ORF">S01H1_49132</name>
</gene>
<evidence type="ECO:0000313" key="1">
    <source>
        <dbReference type="EMBL" id="GAG19794.1"/>
    </source>
</evidence>
<accession>X0VN25</accession>